<dbReference type="EMBL" id="LYBM01000034">
    <property type="protein sequence ID" value="ODA31537.1"/>
    <property type="molecule type" value="Genomic_DNA"/>
</dbReference>
<evidence type="ECO:0000313" key="3">
    <source>
        <dbReference type="Proteomes" id="UP000094936"/>
    </source>
</evidence>
<dbReference type="RefSeq" id="WP_068904351.1">
    <property type="nucleotide sequence ID" value="NZ_JBHUIF010000028.1"/>
</dbReference>
<dbReference type="Proteomes" id="UP000094936">
    <property type="component" value="Unassembled WGS sequence"/>
</dbReference>
<evidence type="ECO:0000259" key="1">
    <source>
        <dbReference type="Pfam" id="PF12728"/>
    </source>
</evidence>
<gene>
    <name evidence="2" type="ORF">A8L45_16700</name>
</gene>
<organism evidence="2 3">
    <name type="scientific">Veronia pacifica</name>
    <dbReference type="NCBI Taxonomy" id="1080227"/>
    <lineage>
        <taxon>Bacteria</taxon>
        <taxon>Pseudomonadati</taxon>
        <taxon>Pseudomonadota</taxon>
        <taxon>Gammaproteobacteria</taxon>
        <taxon>Vibrionales</taxon>
        <taxon>Vibrionaceae</taxon>
        <taxon>Veronia</taxon>
    </lineage>
</organism>
<accession>A0A1C3EE54</accession>
<feature type="domain" description="Helix-turn-helix" evidence="1">
    <location>
        <begin position="10"/>
        <end position="64"/>
    </location>
</feature>
<dbReference type="InterPro" id="IPR009061">
    <property type="entry name" value="DNA-bd_dom_put_sf"/>
</dbReference>
<dbReference type="AlphaFoldDB" id="A0A1C3EE54"/>
<comment type="caution">
    <text evidence="2">The sequence shown here is derived from an EMBL/GenBank/DDBJ whole genome shotgun (WGS) entry which is preliminary data.</text>
</comment>
<name>A0A1C3EE54_9GAMM</name>
<dbReference type="Pfam" id="PF12728">
    <property type="entry name" value="HTH_17"/>
    <property type="match status" value="1"/>
</dbReference>
<reference evidence="2 3" key="1">
    <citation type="submission" date="2016-05" db="EMBL/GenBank/DDBJ databases">
        <title>Genomic Taxonomy of the Vibrionaceae.</title>
        <authorList>
            <person name="Gomez-Gil B."/>
            <person name="Enciso-Ibarra J."/>
        </authorList>
    </citation>
    <scope>NUCLEOTIDE SEQUENCE [LARGE SCALE GENOMIC DNA]</scope>
    <source>
        <strain evidence="2 3">CAIM 1920</strain>
    </source>
</reference>
<sequence length="68" mass="7747">MNDKDHDEVLLTPKEAARIAKVSSKTINDWAVHHKHRKVLGAIRISARVIRFRKSNVLAFLEKCEAAL</sequence>
<dbReference type="STRING" id="1080227.A8L45_16700"/>
<keyword evidence="3" id="KW-1185">Reference proteome</keyword>
<evidence type="ECO:0000313" key="2">
    <source>
        <dbReference type="EMBL" id="ODA31537.1"/>
    </source>
</evidence>
<dbReference type="SUPFAM" id="SSF46955">
    <property type="entry name" value="Putative DNA-binding domain"/>
    <property type="match status" value="1"/>
</dbReference>
<proteinExistence type="predicted"/>
<dbReference type="InterPro" id="IPR041657">
    <property type="entry name" value="HTH_17"/>
</dbReference>
<protein>
    <recommendedName>
        <fullName evidence="1">Helix-turn-helix domain-containing protein</fullName>
    </recommendedName>
</protein>